<dbReference type="Gene3D" id="1.10.150.240">
    <property type="entry name" value="Putative phosphatase, domain 2"/>
    <property type="match status" value="1"/>
</dbReference>
<dbReference type="PRINTS" id="PR00413">
    <property type="entry name" value="HADHALOGNASE"/>
</dbReference>
<dbReference type="SFLD" id="SFLDG01129">
    <property type="entry name" value="C1.5:_HAD__Beta-PGM__Phosphata"/>
    <property type="match status" value="1"/>
</dbReference>
<keyword evidence="1" id="KW-0378">Hydrolase</keyword>
<accession>A0ABY3ZU28</accession>
<reference evidence="1" key="1">
    <citation type="submission" date="2022-03" db="EMBL/GenBank/DDBJ databases">
        <authorList>
            <person name="Vrbovska V."/>
            <person name="Kovarovic V."/>
            <person name="Botka T."/>
            <person name="Pantucek R."/>
        </authorList>
    </citation>
    <scope>NUCLEOTIDE SEQUENCE</scope>
    <source>
        <strain evidence="1">CCM 2609</strain>
    </source>
</reference>
<protein>
    <submittedName>
        <fullName evidence="1">HAD family hydrolase</fullName>
    </submittedName>
</protein>
<dbReference type="GO" id="GO:0016787">
    <property type="term" value="F:hydrolase activity"/>
    <property type="evidence" value="ECO:0007669"/>
    <property type="project" value="UniProtKB-KW"/>
</dbReference>
<dbReference type="InterPro" id="IPR006549">
    <property type="entry name" value="HAD-SF_hydro_IIIA"/>
</dbReference>
<dbReference type="Proteomes" id="UP000830343">
    <property type="component" value="Chromosome"/>
</dbReference>
<dbReference type="PANTHER" id="PTHR43434:SF1">
    <property type="entry name" value="PHOSPHOGLYCOLATE PHOSPHATASE"/>
    <property type="match status" value="1"/>
</dbReference>
<dbReference type="SFLD" id="SFLDG01135">
    <property type="entry name" value="C1.5.6:_HAD__Beta-PGM__Phospha"/>
    <property type="match status" value="1"/>
</dbReference>
<organism evidence="1 2">
    <name type="scientific">Macrococcus armenti</name>
    <dbReference type="NCBI Taxonomy" id="2875764"/>
    <lineage>
        <taxon>Bacteria</taxon>
        <taxon>Bacillati</taxon>
        <taxon>Bacillota</taxon>
        <taxon>Bacilli</taxon>
        <taxon>Bacillales</taxon>
        <taxon>Staphylococcaceae</taxon>
        <taxon>Macrococcus</taxon>
    </lineage>
</organism>
<reference evidence="1" key="2">
    <citation type="submission" date="2022-04" db="EMBL/GenBank/DDBJ databases">
        <title>Antimicrobial genetic elements in methicillin-resistant Macrococcus armenti.</title>
        <authorList>
            <person name="Keller J.E."/>
            <person name="Schwendener S."/>
            <person name="Pantucek R."/>
            <person name="Perreten V."/>
        </authorList>
    </citation>
    <scope>NUCLEOTIDE SEQUENCE</scope>
    <source>
        <strain evidence="1">CCM 2609</strain>
    </source>
</reference>
<dbReference type="RefSeq" id="WP_243365766.1">
    <property type="nucleotide sequence ID" value="NZ_CP094348.1"/>
</dbReference>
<dbReference type="InterPro" id="IPR023198">
    <property type="entry name" value="PGP-like_dom2"/>
</dbReference>
<dbReference type="InterPro" id="IPR041492">
    <property type="entry name" value="HAD_2"/>
</dbReference>
<dbReference type="InterPro" id="IPR036412">
    <property type="entry name" value="HAD-like_sf"/>
</dbReference>
<keyword evidence="2" id="KW-1185">Reference proteome</keyword>
<dbReference type="NCBIfam" id="TIGR01662">
    <property type="entry name" value="HAD-SF-IIIA"/>
    <property type="match status" value="1"/>
</dbReference>
<name>A0ABY3ZU28_9STAP</name>
<dbReference type="NCBIfam" id="TIGR01549">
    <property type="entry name" value="HAD-SF-IA-v1"/>
    <property type="match status" value="1"/>
</dbReference>
<dbReference type="PANTHER" id="PTHR43434">
    <property type="entry name" value="PHOSPHOGLYCOLATE PHOSPHATASE"/>
    <property type="match status" value="1"/>
</dbReference>
<dbReference type="SFLD" id="SFLDS00003">
    <property type="entry name" value="Haloacid_Dehalogenase"/>
    <property type="match status" value="1"/>
</dbReference>
<gene>
    <name evidence="1" type="ORF">MRZ06_10525</name>
</gene>
<dbReference type="InterPro" id="IPR023214">
    <property type="entry name" value="HAD_sf"/>
</dbReference>
<evidence type="ECO:0000313" key="2">
    <source>
        <dbReference type="Proteomes" id="UP000830343"/>
    </source>
</evidence>
<dbReference type="EMBL" id="CP094348">
    <property type="protein sequence ID" value="UOB20403.1"/>
    <property type="molecule type" value="Genomic_DNA"/>
</dbReference>
<proteinExistence type="predicted"/>
<dbReference type="SUPFAM" id="SSF56784">
    <property type="entry name" value="HAD-like"/>
    <property type="match status" value="1"/>
</dbReference>
<sequence length="228" mass="25386">MTKLIVFDKDGTLMELGSIFVKLADDVINEFSSRTNIHVPKSEIKDAFNMIDEKIDMFAASRSARKIVEKLSLLPNGDNISQFVSKKLESMHTENEASKIEIIHGVKETLEQLKSEGYHLAIVSADDTESMDLFLNKFNIKEVFDKVVTSDNSKYHKPQKELLEEVMQALNCAPEETIMVGDTEMDVMLGRNAGVHKVISVLSGSGDSQDLQNADVILNSVADLHDVI</sequence>
<evidence type="ECO:0000313" key="1">
    <source>
        <dbReference type="EMBL" id="UOB20403.1"/>
    </source>
</evidence>
<dbReference type="InterPro" id="IPR006439">
    <property type="entry name" value="HAD-SF_hydro_IA"/>
</dbReference>
<dbReference type="InterPro" id="IPR050155">
    <property type="entry name" value="HAD-like_hydrolase_sf"/>
</dbReference>
<dbReference type="Pfam" id="PF13419">
    <property type="entry name" value="HAD_2"/>
    <property type="match status" value="1"/>
</dbReference>
<dbReference type="Gene3D" id="3.40.50.1000">
    <property type="entry name" value="HAD superfamily/HAD-like"/>
    <property type="match status" value="1"/>
</dbReference>